<evidence type="ECO:0000313" key="1">
    <source>
        <dbReference type="EMBL" id="KAL2055747.1"/>
    </source>
</evidence>
<proteinExistence type="predicted"/>
<organism evidence="1 2">
    <name type="scientific">Lepraria finkii</name>
    <dbReference type="NCBI Taxonomy" id="1340010"/>
    <lineage>
        <taxon>Eukaryota</taxon>
        <taxon>Fungi</taxon>
        <taxon>Dikarya</taxon>
        <taxon>Ascomycota</taxon>
        <taxon>Pezizomycotina</taxon>
        <taxon>Lecanoromycetes</taxon>
        <taxon>OSLEUM clade</taxon>
        <taxon>Lecanoromycetidae</taxon>
        <taxon>Lecanorales</taxon>
        <taxon>Lecanorineae</taxon>
        <taxon>Stereocaulaceae</taxon>
        <taxon>Lepraria</taxon>
    </lineage>
</organism>
<gene>
    <name evidence="1" type="ORF">ABVK25_003991</name>
</gene>
<reference evidence="1 2" key="1">
    <citation type="submission" date="2024-09" db="EMBL/GenBank/DDBJ databases">
        <title>Rethinking Asexuality: The Enigmatic Case of Functional Sexual Genes in Lepraria (Stereocaulaceae).</title>
        <authorList>
            <person name="Doellman M."/>
            <person name="Sun Y."/>
            <person name="Barcenas-Pena A."/>
            <person name="Lumbsch H.T."/>
            <person name="Grewe F."/>
        </authorList>
    </citation>
    <scope>NUCLEOTIDE SEQUENCE [LARGE SCALE GENOMIC DNA]</scope>
    <source>
        <strain evidence="1 2">Grewe 0041</strain>
    </source>
</reference>
<dbReference type="EMBL" id="JBHFEH010000010">
    <property type="protein sequence ID" value="KAL2055747.1"/>
    <property type="molecule type" value="Genomic_DNA"/>
</dbReference>
<evidence type="ECO:0000313" key="2">
    <source>
        <dbReference type="Proteomes" id="UP001590951"/>
    </source>
</evidence>
<comment type="caution">
    <text evidence="1">The sequence shown here is derived from an EMBL/GenBank/DDBJ whole genome shotgun (WGS) entry which is preliminary data.</text>
</comment>
<dbReference type="Proteomes" id="UP001590951">
    <property type="component" value="Unassembled WGS sequence"/>
</dbReference>
<name>A0ABR4BD31_9LECA</name>
<protein>
    <submittedName>
        <fullName evidence="1">Uncharacterized protein</fullName>
    </submittedName>
</protein>
<keyword evidence="2" id="KW-1185">Reference proteome</keyword>
<accession>A0ABR4BD31</accession>
<sequence>MSAICKEMADYKLRVLHPKAEQAAKILRQCNDLGKKYLRVQVKEESKYIAFLELVTPRFETVFNFKNDFH</sequence>